<keyword evidence="4 8" id="KW-0812">Transmembrane</keyword>
<proteinExistence type="predicted"/>
<evidence type="ECO:0000256" key="1">
    <source>
        <dbReference type="ARBA" id="ARBA00004651"/>
    </source>
</evidence>
<keyword evidence="2" id="KW-0813">Transport</keyword>
<feature type="transmembrane region" description="Helical" evidence="8">
    <location>
        <begin position="201"/>
        <end position="223"/>
    </location>
</feature>
<dbReference type="InterPro" id="IPR018107">
    <property type="entry name" value="Na-dicarboxylate_symporter_CS"/>
</dbReference>
<dbReference type="Proteomes" id="UP000186914">
    <property type="component" value="Unassembled WGS sequence"/>
</dbReference>
<dbReference type="GO" id="GO:0046942">
    <property type="term" value="P:carboxylic acid transport"/>
    <property type="evidence" value="ECO:0007669"/>
    <property type="project" value="UniProtKB-ARBA"/>
</dbReference>
<feature type="transmembrane region" description="Helical" evidence="8">
    <location>
        <begin position="18"/>
        <end position="37"/>
    </location>
</feature>
<dbReference type="GO" id="GO:0005886">
    <property type="term" value="C:plasma membrane"/>
    <property type="evidence" value="ECO:0007669"/>
    <property type="project" value="UniProtKB-SubCell"/>
</dbReference>
<evidence type="ECO:0000256" key="3">
    <source>
        <dbReference type="ARBA" id="ARBA00022475"/>
    </source>
</evidence>
<accession>A0A1N6WDN1</accession>
<keyword evidence="6 8" id="KW-1133">Transmembrane helix</keyword>
<keyword evidence="5" id="KW-0769">Symport</keyword>
<dbReference type="InterPro" id="IPR001991">
    <property type="entry name" value="Na-dicarboxylate_symporter"/>
</dbReference>
<dbReference type="GO" id="GO:0015293">
    <property type="term" value="F:symporter activity"/>
    <property type="evidence" value="ECO:0007669"/>
    <property type="project" value="UniProtKB-KW"/>
</dbReference>
<evidence type="ECO:0000256" key="6">
    <source>
        <dbReference type="ARBA" id="ARBA00022989"/>
    </source>
</evidence>
<feature type="transmembrane region" description="Helical" evidence="8">
    <location>
        <begin position="151"/>
        <end position="170"/>
    </location>
</feature>
<organism evidence="9 10">
    <name type="scientific">Haladaptatus litoreus</name>
    <dbReference type="NCBI Taxonomy" id="553468"/>
    <lineage>
        <taxon>Archaea</taxon>
        <taxon>Methanobacteriati</taxon>
        <taxon>Methanobacteriota</taxon>
        <taxon>Stenosarchaea group</taxon>
        <taxon>Halobacteria</taxon>
        <taxon>Halobacteriales</taxon>
        <taxon>Haladaptataceae</taxon>
        <taxon>Haladaptatus</taxon>
    </lineage>
</organism>
<dbReference type="SUPFAM" id="SSF118215">
    <property type="entry name" value="Proton glutamate symport protein"/>
    <property type="match status" value="1"/>
</dbReference>
<evidence type="ECO:0000256" key="2">
    <source>
        <dbReference type="ARBA" id="ARBA00022448"/>
    </source>
</evidence>
<dbReference type="Gene3D" id="1.10.3860.10">
    <property type="entry name" value="Sodium:dicarboxylate symporter"/>
    <property type="match status" value="1"/>
</dbReference>
<protein>
    <submittedName>
        <fullName evidence="9">Na+/H+-dicarboxylate symporter</fullName>
    </submittedName>
</protein>
<dbReference type="AlphaFoldDB" id="A0A1N6WDN1"/>
<sequence>MTNSTVHGAWQRYRSVPIIYRIATAFVLGSIVGLVVGEPATNLQPLGDLFVRLLKMVIIPIVVFTLIMAARNLSPQNLGKVGGQVILLYLFTTMIAIGIGLVVSNVIDPGVGLLLEDAMAKSAVETKESPGLGQVFLNIVPENPFGAMAEGQILSVIFFALAFGVGLTFVRDEAEVGSSVYNGVETIFDAVEAGAEVTFKIVWGVMEYGVIGVFALMAALFAQTGTEAIFSLFKLFATLAIAIGLQISVVYLLIIVSGLVGQSPVAFLRGGKDAMMTALSIRSSSGTLPVTMSNADENLKIDQEVYSFSLPLGATINMDGTAMYLGIAAIFTANVVGRSLTMAEQLSVLVTALIASIGTAGVPGASIVMMTVVFTQVGLPIQAIALVLGIDPLLDRMRTMNNITGDLAVTTLVAKWNDAIDFSTGVWAGEGADTGGVRTPTTDD</sequence>
<evidence type="ECO:0000313" key="10">
    <source>
        <dbReference type="Proteomes" id="UP000186914"/>
    </source>
</evidence>
<gene>
    <name evidence="9" type="ORF">SAMN05421858_0684</name>
</gene>
<feature type="transmembrane region" description="Helical" evidence="8">
    <location>
        <begin position="235"/>
        <end position="260"/>
    </location>
</feature>
<evidence type="ECO:0000256" key="7">
    <source>
        <dbReference type="ARBA" id="ARBA00023136"/>
    </source>
</evidence>
<feature type="transmembrane region" description="Helical" evidence="8">
    <location>
        <begin position="85"/>
        <end position="107"/>
    </location>
</feature>
<reference evidence="10" key="1">
    <citation type="submission" date="2017-01" db="EMBL/GenBank/DDBJ databases">
        <authorList>
            <person name="Varghese N."/>
            <person name="Submissions S."/>
        </authorList>
    </citation>
    <scope>NUCLEOTIDE SEQUENCE [LARGE SCALE GENOMIC DNA]</scope>
    <source>
        <strain evidence="10">CGMCC 1.7737</strain>
    </source>
</reference>
<evidence type="ECO:0000256" key="8">
    <source>
        <dbReference type="SAM" id="Phobius"/>
    </source>
</evidence>
<evidence type="ECO:0000313" key="9">
    <source>
        <dbReference type="EMBL" id="SIQ88231.1"/>
    </source>
</evidence>
<dbReference type="RefSeq" id="WP_076427938.1">
    <property type="nucleotide sequence ID" value="NZ_FTNO01000001.1"/>
</dbReference>
<dbReference type="EMBL" id="FTNO01000001">
    <property type="protein sequence ID" value="SIQ88231.1"/>
    <property type="molecule type" value="Genomic_DNA"/>
</dbReference>
<keyword evidence="10" id="KW-1185">Reference proteome</keyword>
<dbReference type="OrthoDB" id="3015at2157"/>
<evidence type="ECO:0000256" key="5">
    <source>
        <dbReference type="ARBA" id="ARBA00022847"/>
    </source>
</evidence>
<name>A0A1N6WDN1_9EURY</name>
<dbReference type="PROSITE" id="PS00713">
    <property type="entry name" value="NA_DICARBOXYL_SYMP_1"/>
    <property type="match status" value="1"/>
</dbReference>
<comment type="subcellular location">
    <subcellularLocation>
        <location evidence="1">Cell membrane</location>
        <topology evidence="1">Multi-pass membrane protein</topology>
    </subcellularLocation>
</comment>
<keyword evidence="3" id="KW-1003">Cell membrane</keyword>
<dbReference type="PRINTS" id="PR00173">
    <property type="entry name" value="EDTRNSPORT"/>
</dbReference>
<keyword evidence="7 8" id="KW-0472">Membrane</keyword>
<dbReference type="PANTHER" id="PTHR42865:SF7">
    <property type="entry name" value="PROTON_GLUTAMATE-ASPARTATE SYMPORTER"/>
    <property type="match status" value="1"/>
</dbReference>
<evidence type="ECO:0000256" key="4">
    <source>
        <dbReference type="ARBA" id="ARBA00022692"/>
    </source>
</evidence>
<dbReference type="InterPro" id="IPR036458">
    <property type="entry name" value="Na:dicarbo_symporter_sf"/>
</dbReference>
<feature type="transmembrane region" description="Helical" evidence="8">
    <location>
        <begin position="346"/>
        <end position="367"/>
    </location>
</feature>
<dbReference type="PANTHER" id="PTHR42865">
    <property type="entry name" value="PROTON/GLUTAMATE-ASPARTATE SYMPORTER"/>
    <property type="match status" value="1"/>
</dbReference>
<feature type="transmembrane region" description="Helical" evidence="8">
    <location>
        <begin position="49"/>
        <end position="73"/>
    </location>
</feature>
<feature type="transmembrane region" description="Helical" evidence="8">
    <location>
        <begin position="373"/>
        <end position="394"/>
    </location>
</feature>
<dbReference type="Pfam" id="PF00375">
    <property type="entry name" value="SDF"/>
    <property type="match status" value="1"/>
</dbReference>